<feature type="chain" id="PRO_5012439072" description="DUF4136 domain-containing protein" evidence="1">
    <location>
        <begin position="29"/>
        <end position="215"/>
    </location>
</feature>
<sequence>MSPFSWSRSLRMAGAAMALGSVLLTGCAAPTVSTHVTSFQRWPQGVEGQRYAFAAVPPELANNLEYQSYRDTMRAGLGATGLVEATQSQPARFTVSYQYGTTQTTIMVRQPYDPYFYGGYGGFYGPRGWGYGGYWGPGFWGPEWIDVPAVAYRHYLNVKIDDRESGGAEVYRSSAYTLGRTDNLLRAMPYLVRAIFDGFPGNNGSERQIEYPVGR</sequence>
<dbReference type="InterPro" id="IPR025411">
    <property type="entry name" value="DUF4136"/>
</dbReference>
<proteinExistence type="predicted"/>
<dbReference type="KEGG" id="bgm:CAL15_15100"/>
<feature type="domain" description="DUF4136" evidence="2">
    <location>
        <begin position="36"/>
        <end position="201"/>
    </location>
</feature>
<reference evidence="3 4" key="1">
    <citation type="submission" date="2017-05" db="EMBL/GenBank/DDBJ databases">
        <title>Complete and WGS of Bordetella genogroups.</title>
        <authorList>
            <person name="Spilker T."/>
            <person name="LiPuma J."/>
        </authorList>
    </citation>
    <scope>NUCLEOTIDE SEQUENCE [LARGE SCALE GENOMIC DNA]</scope>
    <source>
        <strain evidence="3 4">AU7206</strain>
    </source>
</reference>
<keyword evidence="1" id="KW-0732">Signal</keyword>
<dbReference type="EMBL" id="CP021111">
    <property type="protein sequence ID" value="ARP95596.1"/>
    <property type="molecule type" value="Genomic_DNA"/>
</dbReference>
<evidence type="ECO:0000256" key="1">
    <source>
        <dbReference type="SAM" id="SignalP"/>
    </source>
</evidence>
<feature type="signal peptide" evidence="1">
    <location>
        <begin position="1"/>
        <end position="28"/>
    </location>
</feature>
<organism evidence="3 4">
    <name type="scientific">Bordetella genomosp. 13</name>
    <dbReference type="NCBI Taxonomy" id="463040"/>
    <lineage>
        <taxon>Bacteria</taxon>
        <taxon>Pseudomonadati</taxon>
        <taxon>Pseudomonadota</taxon>
        <taxon>Betaproteobacteria</taxon>
        <taxon>Burkholderiales</taxon>
        <taxon>Alcaligenaceae</taxon>
        <taxon>Bordetella</taxon>
    </lineage>
</organism>
<dbReference type="Proteomes" id="UP000194161">
    <property type="component" value="Chromosome"/>
</dbReference>
<gene>
    <name evidence="3" type="ORF">CAL15_15100</name>
</gene>
<name>A0A1W6ZDY9_9BORD</name>
<dbReference type="Gene3D" id="3.30.160.670">
    <property type="match status" value="1"/>
</dbReference>
<dbReference type="RefSeq" id="WP_086079358.1">
    <property type="nucleotide sequence ID" value="NZ_CP021111.1"/>
</dbReference>
<keyword evidence="4" id="KW-1185">Reference proteome</keyword>
<evidence type="ECO:0000313" key="4">
    <source>
        <dbReference type="Proteomes" id="UP000194161"/>
    </source>
</evidence>
<dbReference type="STRING" id="463040.CAL15_15100"/>
<evidence type="ECO:0000313" key="3">
    <source>
        <dbReference type="EMBL" id="ARP95596.1"/>
    </source>
</evidence>
<dbReference type="Pfam" id="PF13590">
    <property type="entry name" value="DUF4136"/>
    <property type="match status" value="1"/>
</dbReference>
<accession>A0A1W6ZDY9</accession>
<evidence type="ECO:0000259" key="2">
    <source>
        <dbReference type="Pfam" id="PF13590"/>
    </source>
</evidence>
<protein>
    <recommendedName>
        <fullName evidence="2">DUF4136 domain-containing protein</fullName>
    </recommendedName>
</protein>
<dbReference type="AlphaFoldDB" id="A0A1W6ZDY9"/>